<proteinExistence type="predicted"/>
<evidence type="ECO:0000256" key="1">
    <source>
        <dbReference type="SAM" id="MobiDB-lite"/>
    </source>
</evidence>
<gene>
    <name evidence="2" type="ORF">Adt_41804</name>
</gene>
<dbReference type="EMBL" id="JBFOLK010000013">
    <property type="protein sequence ID" value="KAL2465953.1"/>
    <property type="molecule type" value="Genomic_DNA"/>
</dbReference>
<organism evidence="2 3">
    <name type="scientific">Abeliophyllum distichum</name>
    <dbReference type="NCBI Taxonomy" id="126358"/>
    <lineage>
        <taxon>Eukaryota</taxon>
        <taxon>Viridiplantae</taxon>
        <taxon>Streptophyta</taxon>
        <taxon>Embryophyta</taxon>
        <taxon>Tracheophyta</taxon>
        <taxon>Spermatophyta</taxon>
        <taxon>Magnoliopsida</taxon>
        <taxon>eudicotyledons</taxon>
        <taxon>Gunneridae</taxon>
        <taxon>Pentapetalae</taxon>
        <taxon>asterids</taxon>
        <taxon>lamiids</taxon>
        <taxon>Lamiales</taxon>
        <taxon>Oleaceae</taxon>
        <taxon>Forsythieae</taxon>
        <taxon>Abeliophyllum</taxon>
    </lineage>
</organism>
<protein>
    <submittedName>
        <fullName evidence="2">Uncharacterized protein</fullName>
    </submittedName>
</protein>
<reference evidence="3" key="1">
    <citation type="submission" date="2024-07" db="EMBL/GenBank/DDBJ databases">
        <title>Two chromosome-level genome assemblies of Korean endemic species Abeliophyllum distichum and Forsythia ovata (Oleaceae).</title>
        <authorList>
            <person name="Jang H."/>
        </authorList>
    </citation>
    <scope>NUCLEOTIDE SEQUENCE [LARGE SCALE GENOMIC DNA]</scope>
</reference>
<evidence type="ECO:0000313" key="3">
    <source>
        <dbReference type="Proteomes" id="UP001604336"/>
    </source>
</evidence>
<name>A0ABD1PRF9_9LAMI</name>
<dbReference type="Proteomes" id="UP001604336">
    <property type="component" value="Unassembled WGS sequence"/>
</dbReference>
<feature type="compositionally biased region" description="Basic and acidic residues" evidence="1">
    <location>
        <begin position="1"/>
        <end position="10"/>
    </location>
</feature>
<evidence type="ECO:0000313" key="2">
    <source>
        <dbReference type="EMBL" id="KAL2465953.1"/>
    </source>
</evidence>
<feature type="region of interest" description="Disordered" evidence="1">
    <location>
        <begin position="1"/>
        <end position="20"/>
    </location>
</feature>
<accession>A0ABD1PRF9</accession>
<keyword evidence="3" id="KW-1185">Reference proteome</keyword>
<sequence>MDINDRHFDDPDSDDEDDNHLSKMSTILVRFLSSPVMILQKREMVTLEQSTSHAGDKFAAEGGFHFSKIPVFKIRDRRVTDERGTPHPILLAPSMAPNLMSTVLPVVEVVGGVSSLLSTSSVAPIPVAIVLLVMEVGDD</sequence>
<dbReference type="AlphaFoldDB" id="A0ABD1PRF9"/>
<comment type="caution">
    <text evidence="2">The sequence shown here is derived from an EMBL/GenBank/DDBJ whole genome shotgun (WGS) entry which is preliminary data.</text>
</comment>